<keyword evidence="3 10" id="KW-0812">Transmembrane</keyword>
<evidence type="ECO:0000256" key="7">
    <source>
        <dbReference type="ARBA" id="ARBA00023136"/>
    </source>
</evidence>
<dbReference type="PANTHER" id="PTHR48007:SF20">
    <property type="entry name" value="LRR RECEPTOR-LIKE KINASE"/>
    <property type="match status" value="1"/>
</dbReference>
<keyword evidence="13" id="KW-0808">Transferase</keyword>
<keyword evidence="5" id="KW-0677">Repeat</keyword>
<dbReference type="AlphaFoldDB" id="A0A396J9H0"/>
<dbReference type="SUPFAM" id="SSF52058">
    <property type="entry name" value="L domain-like"/>
    <property type="match status" value="1"/>
</dbReference>
<dbReference type="InterPro" id="IPR000719">
    <property type="entry name" value="Prot_kinase_dom"/>
</dbReference>
<protein>
    <recommendedName>
        <fullName evidence="12">Protein kinase domain-containing protein</fullName>
    </recommendedName>
</protein>
<feature type="transmembrane region" description="Helical" evidence="10">
    <location>
        <begin position="435"/>
        <end position="454"/>
    </location>
</feature>
<evidence type="ECO:0000256" key="10">
    <source>
        <dbReference type="SAM" id="Phobius"/>
    </source>
</evidence>
<feature type="transmembrane region" description="Helical" evidence="10">
    <location>
        <begin position="251"/>
        <end position="272"/>
    </location>
</feature>
<keyword evidence="2" id="KW-0433">Leucine-rich repeat</keyword>
<dbReference type="InterPro" id="IPR001611">
    <property type="entry name" value="Leu-rich_rpt"/>
</dbReference>
<dbReference type="Gene3D" id="3.80.10.10">
    <property type="entry name" value="Ribonuclease Inhibitor"/>
    <property type="match status" value="2"/>
</dbReference>
<dbReference type="Pfam" id="PF07714">
    <property type="entry name" value="PK_Tyr_Ser-Thr"/>
    <property type="match status" value="1"/>
</dbReference>
<evidence type="ECO:0000256" key="5">
    <source>
        <dbReference type="ARBA" id="ARBA00022737"/>
    </source>
</evidence>
<keyword evidence="8" id="KW-0325">Glycoprotein</keyword>
<evidence type="ECO:0000256" key="6">
    <source>
        <dbReference type="ARBA" id="ARBA00022989"/>
    </source>
</evidence>
<dbReference type="FunFam" id="3.80.10.10:FF:000041">
    <property type="entry name" value="LRR receptor-like serine/threonine-protein kinase ERECTA"/>
    <property type="match status" value="1"/>
</dbReference>
<accession>A0A396J9H0</accession>
<dbReference type="InterPro" id="IPR011009">
    <property type="entry name" value="Kinase-like_dom_sf"/>
</dbReference>
<evidence type="ECO:0000256" key="8">
    <source>
        <dbReference type="ARBA" id="ARBA00023180"/>
    </source>
</evidence>
<proteinExistence type="predicted"/>
<evidence type="ECO:0000256" key="1">
    <source>
        <dbReference type="ARBA" id="ARBA00004370"/>
    </source>
</evidence>
<sequence length="456" mass="49795">MATAANSILLLLLFLSFLSLSTAQPSPSETQALLKLKQSLINSDKILSTWIPNVSPCSGTWIGVICFDNVITGLHLSDLQLSGTIDVDAIVEIRGLRTLSFVNNSFTGPIPQFHKLGAIKSLLLQQNQFSGPIPGDFFSQLTSLKKVWLSGNKFSGNIPPSLTELDLLKELHLEGNEFSGQLPSLKQDMKSFDVSNNKLEGPIPESLVRFGPVSFAGNEGLCGKPLEKQCDSPSSEYTLPDSKTESSSSSWVPQVIGLVIMAVIMAVIFLFVKSRQRKREDDFSVVSRDSSVDEVMQVRVPISRASSASERVGRRNVGESSKKGGMGGGSRNGIGDIVMVNDEKGSFGLQDLMKAAAEVLGNGGLGSAYKAAMATGLSVVVKRMREMNKIGKDVFDAEMRQFGRIRHANILTPLAYHYRREEKLFVTEYKPKGSLLYVLHGMHILYITLCIVHIPQ</sequence>
<keyword evidence="6 10" id="KW-1133">Transmembrane helix</keyword>
<dbReference type="PROSITE" id="PS50011">
    <property type="entry name" value="PROTEIN_KINASE_DOM"/>
    <property type="match status" value="1"/>
</dbReference>
<evidence type="ECO:0000313" key="13">
    <source>
        <dbReference type="EMBL" id="RHN73674.1"/>
    </source>
</evidence>
<evidence type="ECO:0000256" key="3">
    <source>
        <dbReference type="ARBA" id="ARBA00022692"/>
    </source>
</evidence>
<organism evidence="13">
    <name type="scientific">Medicago truncatula</name>
    <name type="common">Barrel medic</name>
    <name type="synonym">Medicago tribuloides</name>
    <dbReference type="NCBI Taxonomy" id="3880"/>
    <lineage>
        <taxon>Eukaryota</taxon>
        <taxon>Viridiplantae</taxon>
        <taxon>Streptophyta</taxon>
        <taxon>Embryophyta</taxon>
        <taxon>Tracheophyta</taxon>
        <taxon>Spermatophyta</taxon>
        <taxon>Magnoliopsida</taxon>
        <taxon>eudicotyledons</taxon>
        <taxon>Gunneridae</taxon>
        <taxon>Pentapetalae</taxon>
        <taxon>rosids</taxon>
        <taxon>fabids</taxon>
        <taxon>Fabales</taxon>
        <taxon>Fabaceae</taxon>
        <taxon>Papilionoideae</taxon>
        <taxon>50 kb inversion clade</taxon>
        <taxon>NPAAA clade</taxon>
        <taxon>Hologalegina</taxon>
        <taxon>IRL clade</taxon>
        <taxon>Trifolieae</taxon>
        <taxon>Medicago</taxon>
    </lineage>
</organism>
<evidence type="ECO:0000256" key="9">
    <source>
        <dbReference type="SAM" id="MobiDB-lite"/>
    </source>
</evidence>
<dbReference type="Gramene" id="rna9520">
    <property type="protein sequence ID" value="RHN73674.1"/>
    <property type="gene ID" value="gene9520"/>
</dbReference>
<evidence type="ECO:0000256" key="2">
    <source>
        <dbReference type="ARBA" id="ARBA00022614"/>
    </source>
</evidence>
<dbReference type="GO" id="GO:0016020">
    <property type="term" value="C:membrane"/>
    <property type="evidence" value="ECO:0007669"/>
    <property type="project" value="UniProtKB-SubCell"/>
</dbReference>
<evidence type="ECO:0000259" key="12">
    <source>
        <dbReference type="PROSITE" id="PS50011"/>
    </source>
</evidence>
<dbReference type="EMBL" id="PSQE01000002">
    <property type="protein sequence ID" value="RHN73674.1"/>
    <property type="molecule type" value="Genomic_DNA"/>
</dbReference>
<dbReference type="GO" id="GO:0005524">
    <property type="term" value="F:ATP binding"/>
    <property type="evidence" value="ECO:0007669"/>
    <property type="project" value="InterPro"/>
</dbReference>
<name>A0A396J9H0_MEDTR</name>
<dbReference type="Pfam" id="PF08263">
    <property type="entry name" value="LRRNT_2"/>
    <property type="match status" value="1"/>
</dbReference>
<feature type="chain" id="PRO_5017459501" description="Protein kinase domain-containing protein" evidence="11">
    <location>
        <begin position="24"/>
        <end position="456"/>
    </location>
</feature>
<gene>
    <name evidence="13" type="ORF">MtrunA17_Chr2g0301071</name>
</gene>
<dbReference type="Pfam" id="PF00560">
    <property type="entry name" value="LRR_1"/>
    <property type="match status" value="2"/>
</dbReference>
<feature type="region of interest" description="Disordered" evidence="9">
    <location>
        <begin position="306"/>
        <end position="330"/>
    </location>
</feature>
<feature type="compositionally biased region" description="Basic and acidic residues" evidence="9">
    <location>
        <begin position="311"/>
        <end position="322"/>
    </location>
</feature>
<evidence type="ECO:0000256" key="11">
    <source>
        <dbReference type="SAM" id="SignalP"/>
    </source>
</evidence>
<dbReference type="InterPro" id="IPR001245">
    <property type="entry name" value="Ser-Thr/Tyr_kinase_cat_dom"/>
</dbReference>
<reference evidence="13" key="1">
    <citation type="journal article" date="2018" name="Nat. Plants">
        <title>Whole-genome landscape of Medicago truncatula symbiotic genes.</title>
        <authorList>
            <person name="Pecrix Y."/>
            <person name="Gamas P."/>
            <person name="Carrere S."/>
        </authorList>
    </citation>
    <scope>NUCLEOTIDE SEQUENCE</scope>
    <source>
        <tissue evidence="13">Leaves</tissue>
    </source>
</reference>
<dbReference type="Proteomes" id="UP000265566">
    <property type="component" value="Chromosome 2"/>
</dbReference>
<comment type="subcellular location">
    <subcellularLocation>
        <location evidence="1">Membrane</location>
    </subcellularLocation>
</comment>
<dbReference type="Gene3D" id="3.30.200.20">
    <property type="entry name" value="Phosphorylase Kinase, domain 1"/>
    <property type="match status" value="1"/>
</dbReference>
<keyword evidence="7 10" id="KW-0472">Membrane</keyword>
<evidence type="ECO:0000256" key="4">
    <source>
        <dbReference type="ARBA" id="ARBA00022729"/>
    </source>
</evidence>
<dbReference type="InterPro" id="IPR013210">
    <property type="entry name" value="LRR_N_plant-typ"/>
</dbReference>
<dbReference type="SUPFAM" id="SSF56112">
    <property type="entry name" value="Protein kinase-like (PK-like)"/>
    <property type="match status" value="1"/>
</dbReference>
<dbReference type="InterPro" id="IPR032675">
    <property type="entry name" value="LRR_dom_sf"/>
</dbReference>
<dbReference type="InterPro" id="IPR046959">
    <property type="entry name" value="PRK1-6/SRF4-like"/>
</dbReference>
<feature type="signal peptide" evidence="11">
    <location>
        <begin position="1"/>
        <end position="23"/>
    </location>
</feature>
<comment type="caution">
    <text evidence="13">The sequence shown here is derived from an EMBL/GenBank/DDBJ whole genome shotgun (WGS) entry which is preliminary data.</text>
</comment>
<dbReference type="GO" id="GO:0004672">
    <property type="term" value="F:protein kinase activity"/>
    <property type="evidence" value="ECO:0007669"/>
    <property type="project" value="InterPro"/>
</dbReference>
<dbReference type="PANTHER" id="PTHR48007">
    <property type="entry name" value="LEUCINE-RICH REPEAT RECEPTOR-LIKE PROTEIN KINASE PXC1"/>
    <property type="match status" value="1"/>
</dbReference>
<keyword evidence="4 11" id="KW-0732">Signal</keyword>
<feature type="domain" description="Protein kinase" evidence="12">
    <location>
        <begin position="354"/>
        <end position="456"/>
    </location>
</feature>